<dbReference type="KEGG" id="pcon:B0A89_08015"/>
<keyword evidence="7 8" id="KW-0472">Membrane</keyword>
<evidence type="ECO:0000256" key="6">
    <source>
        <dbReference type="ARBA" id="ARBA00022989"/>
    </source>
</evidence>
<feature type="transmembrane region" description="Helical" evidence="8">
    <location>
        <begin position="320"/>
        <end position="341"/>
    </location>
</feature>
<keyword evidence="4" id="KW-0808">Transferase</keyword>
<feature type="domain" description="Glycosyltransferase RgtA/B/C/D-like" evidence="9">
    <location>
        <begin position="56"/>
        <end position="212"/>
    </location>
</feature>
<evidence type="ECO:0000256" key="5">
    <source>
        <dbReference type="ARBA" id="ARBA00022692"/>
    </source>
</evidence>
<keyword evidence="5 8" id="KW-0812">Transmembrane</keyword>
<feature type="transmembrane region" description="Helical" evidence="8">
    <location>
        <begin position="106"/>
        <end position="128"/>
    </location>
</feature>
<feature type="transmembrane region" description="Helical" evidence="8">
    <location>
        <begin position="135"/>
        <end position="160"/>
    </location>
</feature>
<dbReference type="GO" id="GO:0005886">
    <property type="term" value="C:plasma membrane"/>
    <property type="evidence" value="ECO:0007669"/>
    <property type="project" value="UniProtKB-SubCell"/>
</dbReference>
<feature type="transmembrane region" description="Helical" evidence="8">
    <location>
        <begin position="270"/>
        <end position="289"/>
    </location>
</feature>
<dbReference type="Pfam" id="PF13231">
    <property type="entry name" value="PMT_2"/>
    <property type="match status" value="1"/>
</dbReference>
<evidence type="ECO:0000256" key="3">
    <source>
        <dbReference type="ARBA" id="ARBA00022676"/>
    </source>
</evidence>
<name>A0A1W6CXK2_9RHOB</name>
<keyword evidence="2" id="KW-1003">Cell membrane</keyword>
<evidence type="ECO:0000256" key="2">
    <source>
        <dbReference type="ARBA" id="ARBA00022475"/>
    </source>
</evidence>
<dbReference type="InterPro" id="IPR038731">
    <property type="entry name" value="RgtA/B/C-like"/>
</dbReference>
<dbReference type="PANTHER" id="PTHR33908">
    <property type="entry name" value="MANNOSYLTRANSFERASE YKCB-RELATED"/>
    <property type="match status" value="1"/>
</dbReference>
<keyword evidence="3" id="KW-0328">Glycosyltransferase</keyword>
<feature type="transmembrane region" description="Helical" evidence="8">
    <location>
        <begin position="295"/>
        <end position="313"/>
    </location>
</feature>
<dbReference type="EMBL" id="CP020612">
    <property type="protein sequence ID" value="ARJ69576.1"/>
    <property type="molecule type" value="Genomic_DNA"/>
</dbReference>
<dbReference type="GO" id="GO:0009103">
    <property type="term" value="P:lipopolysaccharide biosynthetic process"/>
    <property type="evidence" value="ECO:0007669"/>
    <property type="project" value="UniProtKB-ARBA"/>
</dbReference>
<feature type="transmembrane region" description="Helical" evidence="8">
    <location>
        <begin position="12"/>
        <end position="31"/>
    </location>
</feature>
<dbReference type="AlphaFoldDB" id="A0A1W6CXK2"/>
<protein>
    <recommendedName>
        <fullName evidence="9">Glycosyltransferase RgtA/B/C/D-like domain-containing protein</fullName>
    </recommendedName>
</protein>
<reference evidence="10 11" key="1">
    <citation type="submission" date="2017-03" db="EMBL/GenBank/DDBJ databases">
        <title>Genome sequence of Paracoccus contaminans isolated from a water microcosm.</title>
        <authorList>
            <person name="Aurass P."/>
            <person name="Karste S."/>
            <person name="Trost E."/>
            <person name="Glaeser S.P."/>
            <person name="Kaempfer P."/>
            <person name="Flieger A."/>
        </authorList>
    </citation>
    <scope>NUCLEOTIDE SEQUENCE [LARGE SCALE GENOMIC DNA]</scope>
    <source>
        <strain evidence="11">RKI 16-01929T\LMG 29738T\CCM 8701T\CIP 111112T</strain>
    </source>
</reference>
<dbReference type="GO" id="GO:0016763">
    <property type="term" value="F:pentosyltransferase activity"/>
    <property type="evidence" value="ECO:0007669"/>
    <property type="project" value="TreeGrafter"/>
</dbReference>
<comment type="subcellular location">
    <subcellularLocation>
        <location evidence="1">Cell membrane</location>
        <topology evidence="1">Multi-pass membrane protein</topology>
    </subcellularLocation>
</comment>
<dbReference type="STRING" id="1945662.B0A89_08015"/>
<evidence type="ECO:0000259" key="9">
    <source>
        <dbReference type="Pfam" id="PF13231"/>
    </source>
</evidence>
<evidence type="ECO:0000256" key="1">
    <source>
        <dbReference type="ARBA" id="ARBA00004651"/>
    </source>
</evidence>
<accession>A0A1W6CXK2</accession>
<organism evidence="10 11">
    <name type="scientific">Paracoccus contaminans</name>
    <dbReference type="NCBI Taxonomy" id="1945662"/>
    <lineage>
        <taxon>Bacteria</taxon>
        <taxon>Pseudomonadati</taxon>
        <taxon>Pseudomonadota</taxon>
        <taxon>Alphaproteobacteria</taxon>
        <taxon>Rhodobacterales</taxon>
        <taxon>Paracoccaceae</taxon>
        <taxon>Paracoccus</taxon>
    </lineage>
</organism>
<keyword evidence="6 8" id="KW-1133">Transmembrane helix</keyword>
<feature type="transmembrane region" description="Helical" evidence="8">
    <location>
        <begin position="242"/>
        <end position="263"/>
    </location>
</feature>
<sequence length="470" mass="49749">MRRSRPRPRPEWLAIGIIAGLTAWRLAWLRWSDLELYVDEAQYWLWGQELAAGAWSKPPMVGWLIRAANEAAGSDAAWVARLPWPLVHGAAALAVMALARRLAGPATGALAGVIYATLPLVSAGSILISTDSPQMLALALFLLAWARAPGLGGAALAGAALSAGLWSKYAMLFPLPGLALAGWIDRHWRRPPAEMLVAAGTALVLFAPNILWNASHDFATLRHTAQNADWQGALHLGHAARFFVEQFAVAGPLTFMALLAGLMRRWPPGLRGLAAIAAAPLVIVVLQAVQSEANANWAAGAYVPGAILMAAWLSPRPRLAVAAVAVNGALALGLPVIGTWAQDWERNGRPVLARYVGNRAAADAVIAAAHGAPLIVASDRAMLAALTWRAKGLALRVRAVPGPRGPVPSHYDLIYPLRTEAGPALWVGAVGSAPPCAQDRRLMTPGPGDLGSRPFETARLEGPCLTPLRR</sequence>
<dbReference type="OrthoDB" id="9811222at2"/>
<dbReference type="PANTHER" id="PTHR33908:SF11">
    <property type="entry name" value="MEMBRANE PROTEIN"/>
    <property type="match status" value="1"/>
</dbReference>
<proteinExistence type="predicted"/>
<gene>
    <name evidence="10" type="ORF">B0A89_08015</name>
</gene>
<evidence type="ECO:0000256" key="4">
    <source>
        <dbReference type="ARBA" id="ARBA00022679"/>
    </source>
</evidence>
<evidence type="ECO:0000256" key="8">
    <source>
        <dbReference type="SAM" id="Phobius"/>
    </source>
</evidence>
<evidence type="ECO:0000313" key="11">
    <source>
        <dbReference type="Proteomes" id="UP000193017"/>
    </source>
</evidence>
<keyword evidence="11" id="KW-1185">Reference proteome</keyword>
<dbReference type="InterPro" id="IPR050297">
    <property type="entry name" value="LipidA_mod_glycosyltrf_83"/>
</dbReference>
<evidence type="ECO:0000313" key="10">
    <source>
        <dbReference type="EMBL" id="ARJ69576.1"/>
    </source>
</evidence>
<dbReference type="Proteomes" id="UP000193017">
    <property type="component" value="Chromosome"/>
</dbReference>
<feature type="transmembrane region" description="Helical" evidence="8">
    <location>
        <begin position="196"/>
        <end position="214"/>
    </location>
</feature>
<evidence type="ECO:0000256" key="7">
    <source>
        <dbReference type="ARBA" id="ARBA00023136"/>
    </source>
</evidence>
<dbReference type="RefSeq" id="WP_085377692.1">
    <property type="nucleotide sequence ID" value="NZ_CP020612.1"/>
</dbReference>